<dbReference type="InterPro" id="IPR055357">
    <property type="entry name" value="LRR_At1g61320_AtMIF1"/>
</dbReference>
<dbReference type="SUPFAM" id="SSF52047">
    <property type="entry name" value="RNI-like"/>
    <property type="match status" value="1"/>
</dbReference>
<dbReference type="SMART" id="SM00256">
    <property type="entry name" value="FBOX"/>
    <property type="match status" value="1"/>
</dbReference>
<proteinExistence type="predicted"/>
<dbReference type="Pfam" id="PF00646">
    <property type="entry name" value="F-box"/>
    <property type="match status" value="1"/>
</dbReference>
<dbReference type="Gene3D" id="1.20.1280.50">
    <property type="match status" value="1"/>
</dbReference>
<dbReference type="SUPFAM" id="SSF81383">
    <property type="entry name" value="F-box domain"/>
    <property type="match status" value="1"/>
</dbReference>
<keyword evidence="3" id="KW-1185">Reference proteome</keyword>
<name>A0AAW1WJS3_RUBAR</name>
<protein>
    <recommendedName>
        <fullName evidence="1">F-box domain-containing protein</fullName>
    </recommendedName>
</protein>
<feature type="domain" description="F-box" evidence="1">
    <location>
        <begin position="7"/>
        <end position="57"/>
    </location>
</feature>
<evidence type="ECO:0000313" key="3">
    <source>
        <dbReference type="Proteomes" id="UP001457282"/>
    </source>
</evidence>
<gene>
    <name evidence="2" type="ORF">M0R45_032986</name>
</gene>
<dbReference type="InterPro" id="IPR053197">
    <property type="entry name" value="F-box_SCFL_complex_component"/>
</dbReference>
<dbReference type="PANTHER" id="PTHR34223:SF51">
    <property type="entry name" value="OS06G0556300 PROTEIN"/>
    <property type="match status" value="1"/>
</dbReference>
<reference evidence="2 3" key="1">
    <citation type="journal article" date="2023" name="G3 (Bethesda)">
        <title>A chromosome-length genome assembly and annotation of blackberry (Rubus argutus, cv. 'Hillquist').</title>
        <authorList>
            <person name="Bruna T."/>
            <person name="Aryal R."/>
            <person name="Dudchenko O."/>
            <person name="Sargent D.J."/>
            <person name="Mead D."/>
            <person name="Buti M."/>
            <person name="Cavallini A."/>
            <person name="Hytonen T."/>
            <person name="Andres J."/>
            <person name="Pham M."/>
            <person name="Weisz D."/>
            <person name="Mascagni F."/>
            <person name="Usai G."/>
            <person name="Natali L."/>
            <person name="Bassil N."/>
            <person name="Fernandez G.E."/>
            <person name="Lomsadze A."/>
            <person name="Armour M."/>
            <person name="Olukolu B."/>
            <person name="Poorten T."/>
            <person name="Britton C."/>
            <person name="Davik J."/>
            <person name="Ashrafi H."/>
            <person name="Aiden E.L."/>
            <person name="Borodovsky M."/>
            <person name="Worthington M."/>
        </authorList>
    </citation>
    <scope>NUCLEOTIDE SEQUENCE [LARGE SCALE GENOMIC DNA]</scope>
    <source>
        <strain evidence="2">PI 553951</strain>
    </source>
</reference>
<dbReference type="InterPro" id="IPR032675">
    <property type="entry name" value="LRR_dom_sf"/>
</dbReference>
<sequence>MEATAINRNLNDLPDEILLHILTFFPTLDAVQTSLISRKWRPLWSRLRFLKFSYEHFPLNDPPSDNRDFFAEFVDRALILRPHTPIELFSLSFIYHDRFGFHVDSWVRSAVRHLQARELHLDFFIHRDYHRTDETFNHKYDFPFCVLRDGAVAVLKLTRVDLTLPASVATMGLASLSSMYLDEVYLTDQMVRDLISGCPNLDELELQNCWGMEKLKICSKRLKKLALAYIYDPDSKNTVEIDCPNLCSLSFDNCSFTQFVLKFAPALVEFNVRLVRITEQDYVLWSRTVKLLEQAPYVKHLKLQNWWFKLLTSKDPLPKSVVLHNLNHLELRTGYTQCDLVGLAALLELSPNLATMILHYLRKNMENRIIPEEFVNKPDEFYMPSLKQVTMTSYTGTRDEDNFVSILKKHGVVLEKIIIHRIKVGEKSFSPVVVSKIPCKVQVQTGSSLLHRSS</sequence>
<dbReference type="CDD" id="cd22160">
    <property type="entry name" value="F-box_AtFBL13-like"/>
    <property type="match status" value="1"/>
</dbReference>
<dbReference type="Pfam" id="PF23622">
    <property type="entry name" value="LRR_At1g61320_AtMIF1"/>
    <property type="match status" value="1"/>
</dbReference>
<dbReference type="InterPro" id="IPR001810">
    <property type="entry name" value="F-box_dom"/>
</dbReference>
<dbReference type="InterPro" id="IPR053781">
    <property type="entry name" value="F-box_AtFBL13-like"/>
</dbReference>
<dbReference type="Proteomes" id="UP001457282">
    <property type="component" value="Unassembled WGS sequence"/>
</dbReference>
<organism evidence="2 3">
    <name type="scientific">Rubus argutus</name>
    <name type="common">Southern blackberry</name>
    <dbReference type="NCBI Taxonomy" id="59490"/>
    <lineage>
        <taxon>Eukaryota</taxon>
        <taxon>Viridiplantae</taxon>
        <taxon>Streptophyta</taxon>
        <taxon>Embryophyta</taxon>
        <taxon>Tracheophyta</taxon>
        <taxon>Spermatophyta</taxon>
        <taxon>Magnoliopsida</taxon>
        <taxon>eudicotyledons</taxon>
        <taxon>Gunneridae</taxon>
        <taxon>Pentapetalae</taxon>
        <taxon>rosids</taxon>
        <taxon>fabids</taxon>
        <taxon>Rosales</taxon>
        <taxon>Rosaceae</taxon>
        <taxon>Rosoideae</taxon>
        <taxon>Rosoideae incertae sedis</taxon>
        <taxon>Rubus</taxon>
    </lineage>
</organism>
<evidence type="ECO:0000313" key="2">
    <source>
        <dbReference type="EMBL" id="KAK9924627.1"/>
    </source>
</evidence>
<evidence type="ECO:0000259" key="1">
    <source>
        <dbReference type="PROSITE" id="PS50181"/>
    </source>
</evidence>
<accession>A0AAW1WJS3</accession>
<dbReference type="InterPro" id="IPR036047">
    <property type="entry name" value="F-box-like_dom_sf"/>
</dbReference>
<dbReference type="EMBL" id="JBEDUW010000006">
    <property type="protein sequence ID" value="KAK9924627.1"/>
    <property type="molecule type" value="Genomic_DNA"/>
</dbReference>
<dbReference type="PROSITE" id="PS50181">
    <property type="entry name" value="FBOX"/>
    <property type="match status" value="1"/>
</dbReference>
<dbReference type="PANTHER" id="PTHR34223">
    <property type="entry name" value="OS11G0201299 PROTEIN"/>
    <property type="match status" value="1"/>
</dbReference>
<comment type="caution">
    <text evidence="2">The sequence shown here is derived from an EMBL/GenBank/DDBJ whole genome shotgun (WGS) entry which is preliminary data.</text>
</comment>
<dbReference type="AlphaFoldDB" id="A0AAW1WJS3"/>
<dbReference type="Gene3D" id="3.80.10.10">
    <property type="entry name" value="Ribonuclease Inhibitor"/>
    <property type="match status" value="1"/>
</dbReference>